<keyword evidence="1" id="KW-0472">Membrane</keyword>
<dbReference type="HOGENOM" id="CLU_103359_0_0_9"/>
<dbReference type="Proteomes" id="UP000018461">
    <property type="component" value="Unassembled WGS sequence"/>
</dbReference>
<evidence type="ECO:0000313" key="2">
    <source>
        <dbReference type="EMBL" id="EHL14234.1"/>
    </source>
</evidence>
<accession>G9WK37</accession>
<evidence type="ECO:0000256" key="1">
    <source>
        <dbReference type="SAM" id="Phobius"/>
    </source>
</evidence>
<dbReference type="EMBL" id="AFZC02000003">
    <property type="protein sequence ID" value="EHL14234.1"/>
    <property type="molecule type" value="Genomic_DNA"/>
</dbReference>
<keyword evidence="3" id="KW-1185">Reference proteome</keyword>
<name>G9WK37_9FIRM</name>
<feature type="transmembrane region" description="Helical" evidence="1">
    <location>
        <begin position="24"/>
        <end position="43"/>
    </location>
</feature>
<sequence length="251" mass="29373">MKSNIRERNDSAEQWKGGISFHSIYYRYFSFIFALLILFFYVVGRRQGLETLDVDLSLVQLQLSPREFALYGNGILLLFSIPFYFYKKLKIGREGIYLPGIKLFVPWEEIIAVSHVWISEACLTKKGGSFLYNRKSVVFYRKEKKPICVYNISLLSLFAVKLYRPSMPTNLSFAVPATLMNIGLNASLLLEGYLFNFQGLRSEVFIIWILCYFFKAFLLPIFMLQRENRIHGSQLRHDSFLHMNRSDVIHI</sequence>
<proteinExistence type="predicted"/>
<feature type="transmembrane region" description="Helical" evidence="1">
    <location>
        <begin position="68"/>
        <end position="86"/>
    </location>
</feature>
<gene>
    <name evidence="2" type="ORF">HMPREF9625_00077</name>
</gene>
<feature type="transmembrane region" description="Helical" evidence="1">
    <location>
        <begin position="171"/>
        <end position="193"/>
    </location>
</feature>
<dbReference type="STRING" id="796943.HMPREF9625_00077"/>
<dbReference type="RefSeq" id="WP_009533951.1">
    <property type="nucleotide sequence ID" value="NZ_KE148312.1"/>
</dbReference>
<evidence type="ECO:0000313" key="3">
    <source>
        <dbReference type="Proteomes" id="UP000018461"/>
    </source>
</evidence>
<dbReference type="AlphaFoldDB" id="G9WK37"/>
<keyword evidence="1" id="KW-1133">Transmembrane helix</keyword>
<reference evidence="2" key="1">
    <citation type="submission" date="2011-08" db="EMBL/GenBank/DDBJ databases">
        <authorList>
            <consortium name="The Broad Institute Genome Sequencing Platform"/>
            <person name="Earl A."/>
            <person name="Ward D."/>
            <person name="Feldgarden M."/>
            <person name="Gevers D."/>
            <person name="Sizova M."/>
            <person name="Hazen A."/>
            <person name="Epstein S."/>
            <person name="Young S.K."/>
            <person name="Zeng Q."/>
            <person name="Gargeya S."/>
            <person name="Fitzgerald M."/>
            <person name="Haas B."/>
            <person name="Abouelleil A."/>
            <person name="Alvarado L."/>
            <person name="Arachchi H.M."/>
            <person name="Berlin A."/>
            <person name="Brown A."/>
            <person name="Chapman S.B."/>
            <person name="Chen Z."/>
            <person name="Dunbar C."/>
            <person name="Freedman E."/>
            <person name="Gearin G."/>
            <person name="Gellesch M."/>
            <person name="Goldberg J."/>
            <person name="Griggs A."/>
            <person name="Gujja S."/>
            <person name="Heiman D."/>
            <person name="Howarth C."/>
            <person name="Larson L."/>
            <person name="Lui A."/>
            <person name="MacDonald P.J.P."/>
            <person name="Montmayeur A."/>
            <person name="Murphy C."/>
            <person name="Neiman D."/>
            <person name="Pearson M."/>
            <person name="Priest M."/>
            <person name="Roberts A."/>
            <person name="Saif S."/>
            <person name="Shea T."/>
            <person name="Shenoy N."/>
            <person name="Sisk P."/>
            <person name="Stolte C."/>
            <person name="Sykes S."/>
            <person name="Wortman J."/>
            <person name="Nusbaum C."/>
            <person name="Birren B."/>
        </authorList>
    </citation>
    <scope>NUCLEOTIDE SEQUENCE</scope>
    <source>
        <strain evidence="2">ACB1</strain>
    </source>
</reference>
<feature type="transmembrane region" description="Helical" evidence="1">
    <location>
        <begin position="205"/>
        <end position="224"/>
    </location>
</feature>
<protein>
    <submittedName>
        <fullName evidence="2">Uncharacterized protein</fullName>
    </submittedName>
</protein>
<dbReference type="PATRIC" id="fig|796943.3.peg.86"/>
<organism evidence="2 3">
    <name type="scientific">Oribacterium parvum ACB1</name>
    <dbReference type="NCBI Taxonomy" id="796943"/>
    <lineage>
        <taxon>Bacteria</taxon>
        <taxon>Bacillati</taxon>
        <taxon>Bacillota</taxon>
        <taxon>Clostridia</taxon>
        <taxon>Lachnospirales</taxon>
        <taxon>Lachnospiraceae</taxon>
        <taxon>Oribacterium</taxon>
    </lineage>
</organism>
<comment type="caution">
    <text evidence="2">The sequence shown here is derived from an EMBL/GenBank/DDBJ whole genome shotgun (WGS) entry which is preliminary data.</text>
</comment>
<reference evidence="2" key="2">
    <citation type="submission" date="2013-03" db="EMBL/GenBank/DDBJ databases">
        <title>The Genome Sequence of Oribacterium sp. ACB1.</title>
        <authorList>
            <consortium name="The Broad Institute Genomics Platform"/>
            <consortium name="The Broad Institute Genome Sequencing Center for Infectious Disease"/>
            <person name="Earl A."/>
            <person name="Ward D."/>
            <person name="Feldgarden M."/>
            <person name="Gevers D."/>
            <person name="Sizova M."/>
            <person name="Hazen A."/>
            <person name="Epstein S."/>
            <person name="Walker B."/>
            <person name="Young S."/>
            <person name="Zeng Q."/>
            <person name="Gargeya S."/>
            <person name="Fitzgerald M."/>
            <person name="Haas B."/>
            <person name="Abouelleil A."/>
            <person name="Allen A.W."/>
            <person name="Alvarado L."/>
            <person name="Arachchi H.M."/>
            <person name="Berlin A.M."/>
            <person name="Chapman S.B."/>
            <person name="Gainer-Dewar J."/>
            <person name="Goldberg J."/>
            <person name="Griggs A."/>
            <person name="Gujja S."/>
            <person name="Hansen M."/>
            <person name="Howarth C."/>
            <person name="Imamovic A."/>
            <person name="Ireland A."/>
            <person name="Larimer J."/>
            <person name="McCowan C."/>
            <person name="Murphy C."/>
            <person name="Pearson M."/>
            <person name="Poon T.W."/>
            <person name="Priest M."/>
            <person name="Roberts A."/>
            <person name="Saif S."/>
            <person name="Shea T."/>
            <person name="Sisk P."/>
            <person name="Sykes S."/>
            <person name="Wortman J."/>
            <person name="Nusbaum C."/>
            <person name="Birren B."/>
        </authorList>
    </citation>
    <scope>NUCLEOTIDE SEQUENCE [LARGE SCALE GENOMIC DNA]</scope>
    <source>
        <strain evidence="2">ACB1</strain>
    </source>
</reference>
<keyword evidence="1" id="KW-0812">Transmembrane</keyword>